<keyword evidence="2" id="KW-0328">Glycosyltransferase</keyword>
<dbReference type="Pfam" id="PF00534">
    <property type="entry name" value="Glycos_transf_1"/>
    <property type="match status" value="1"/>
</dbReference>
<proteinExistence type="predicted"/>
<dbReference type="SUPFAM" id="SSF53756">
    <property type="entry name" value="UDP-Glycosyltransferase/glycogen phosphorylase"/>
    <property type="match status" value="1"/>
</dbReference>
<dbReference type="Proteomes" id="UP000321124">
    <property type="component" value="Chromosome"/>
</dbReference>
<gene>
    <name evidence="2" type="ORF">D0436_21585</name>
</gene>
<dbReference type="InterPro" id="IPR001296">
    <property type="entry name" value="Glyco_trans_1"/>
</dbReference>
<protein>
    <submittedName>
        <fullName evidence="2">Glycosyltransferase</fullName>
        <ecNumber evidence="2">2.4.-.-</ecNumber>
    </submittedName>
</protein>
<dbReference type="RefSeq" id="WP_208660673.1">
    <property type="nucleotide sequence ID" value="NZ_CP031775.2"/>
</dbReference>
<dbReference type="PANTHER" id="PTHR12526:SF595">
    <property type="entry name" value="BLL5217 PROTEIN"/>
    <property type="match status" value="1"/>
</dbReference>
<feature type="domain" description="Glycosyl transferase family 1" evidence="1">
    <location>
        <begin position="143"/>
        <end position="270"/>
    </location>
</feature>
<dbReference type="AlphaFoldDB" id="A0A5B8R1T1"/>
<dbReference type="KEGG" id="sdeo:D0436_21585"/>
<evidence type="ECO:0000313" key="3">
    <source>
        <dbReference type="Proteomes" id="UP000321124"/>
    </source>
</evidence>
<dbReference type="PANTHER" id="PTHR12526">
    <property type="entry name" value="GLYCOSYLTRANSFERASE"/>
    <property type="match status" value="1"/>
</dbReference>
<dbReference type="Gene3D" id="3.40.50.2000">
    <property type="entry name" value="Glycogen Phosphorylase B"/>
    <property type="match status" value="2"/>
</dbReference>
<dbReference type="GO" id="GO:1901135">
    <property type="term" value="P:carbohydrate derivative metabolic process"/>
    <property type="evidence" value="ECO:0007669"/>
    <property type="project" value="UniProtKB-ARBA"/>
</dbReference>
<dbReference type="EC" id="2.4.-.-" evidence="2"/>
<dbReference type="GO" id="GO:0016757">
    <property type="term" value="F:glycosyltransferase activity"/>
    <property type="evidence" value="ECO:0007669"/>
    <property type="project" value="UniProtKB-KW"/>
</dbReference>
<name>A0A5B8R1T1_9GAMM</name>
<evidence type="ECO:0000259" key="1">
    <source>
        <dbReference type="Pfam" id="PF00534"/>
    </source>
</evidence>
<evidence type="ECO:0000313" key="2">
    <source>
        <dbReference type="EMBL" id="QDZ92840.1"/>
    </source>
</evidence>
<dbReference type="EMBL" id="CP031775">
    <property type="protein sequence ID" value="QDZ92840.1"/>
    <property type="molecule type" value="Genomic_DNA"/>
</dbReference>
<reference evidence="2 3" key="1">
    <citation type="journal article" date="2019" name="Ecotoxicol. Environ. Saf.">
        <title>Microbial characterization of heavy metal resistant bacterial strains isolated from an electroplating wastewater treatment plant.</title>
        <authorList>
            <person name="Cai X."/>
            <person name="Zheng X."/>
            <person name="Zhang D."/>
            <person name="Iqbal W."/>
            <person name="Liu C."/>
            <person name="Yang B."/>
            <person name="Zhao X."/>
            <person name="Lu X."/>
            <person name="Mao Y."/>
        </authorList>
    </citation>
    <scope>NUCLEOTIDE SEQUENCE [LARGE SCALE GENOMIC DNA]</scope>
    <source>
        <strain evidence="2 3">Ni1-3</strain>
    </source>
</reference>
<accession>A0A5B8R1T1</accession>
<sequence length="328" mass="37295">MKILHVLLSKLSLPPLNYGGTERVVWSLAKAQEAMGHEIRFLWGDAANLPQNAAIYDKKASIEQQIGNWPDVVHFHWPYQGDLKIPYICTEHGNAEGPREYGVNTVFLSQRHAINHNANCFVHNGLDWAEYGVPELNKPSDYFHFLGKAKWPIKNLEGAVSVARLADVKMTVIGGKRLNFSRKFYFYPDTKLRFVGMVGGERKNILIRQSRGLIFPVRWHEPFGLALIESLYLGTPIFGSPYGALPEIVTSAELGHLSLSYTELADAVANVNHYNRTFCHEYAVEHFNHHRMAAGYQTCYEKVLDSETLNFARPFSEQNWHELLPVNS</sequence>
<organism evidence="2 3">
    <name type="scientific">Shewanella decolorationis</name>
    <dbReference type="NCBI Taxonomy" id="256839"/>
    <lineage>
        <taxon>Bacteria</taxon>
        <taxon>Pseudomonadati</taxon>
        <taxon>Pseudomonadota</taxon>
        <taxon>Gammaproteobacteria</taxon>
        <taxon>Alteromonadales</taxon>
        <taxon>Shewanellaceae</taxon>
        <taxon>Shewanella</taxon>
    </lineage>
</organism>
<keyword evidence="2" id="KW-0808">Transferase</keyword>